<dbReference type="EMBL" id="CABFNB010000126">
    <property type="protein sequence ID" value="VTZ64373.1"/>
    <property type="molecule type" value="Genomic_DNA"/>
</dbReference>
<dbReference type="RefSeq" id="WP_101777258.1">
    <property type="nucleotide sequence ID" value="NZ_CABFNB010000126.1"/>
</dbReference>
<reference evidence="1" key="1">
    <citation type="submission" date="2017-04" db="EMBL/GenBank/DDBJ databases">
        <authorList>
            <person name="Porter S."/>
            <person name="Friesen M.L."/>
            <person name="Faber-Hammond J."/>
        </authorList>
    </citation>
    <scope>NUCLEOTIDE SEQUENCE</scope>
    <source>
        <strain evidence="1">Str16</strain>
    </source>
</reference>
<sequence length="396" mass="44012">MPVRRRQFLRLASLLPFTEAACGLSIPGAIAAEARSFHGNLPPFFITGIWQQPIEKIALWKARGVNTLFAVNGGGDVTQWTNEANRQGVYMVREPRGIDVSGASFLVADRAAFELDLNEPGLLAFSLMDEPSNLKPEGKDITYEEVLLKPDEIDVIARDWSLGGKALWINHVGNHINNVYLDGIMSDYADSQYIDWLSHDCYPIASGDTLLLELNGYTSTHQGHAIDRISRWSGDKPQFSFVGLTQYNGEVGREPTPAEFRAQAWSSIIHGATGLIYFSFKFSPEFSYDDARPEILREMAVLHAQIDQIHDILMDDAKGGRRPSRLLKSESGWGASGLPFPFEGCEIQTGRGAYKIVLNLLDDTAELTYSPWDLSGVRFDPYQCRLGFVAAEMASE</sequence>
<dbReference type="EMBL" id="NBUC01000147">
    <property type="protein sequence ID" value="PLT96009.1"/>
    <property type="molecule type" value="Genomic_DNA"/>
</dbReference>
<organism evidence="2">
    <name type="scientific">Sinorhizobium medicae</name>
    <dbReference type="NCBI Taxonomy" id="110321"/>
    <lineage>
        <taxon>Bacteria</taxon>
        <taxon>Pseudomonadati</taxon>
        <taxon>Pseudomonadota</taxon>
        <taxon>Alphaproteobacteria</taxon>
        <taxon>Hyphomicrobiales</taxon>
        <taxon>Rhizobiaceae</taxon>
        <taxon>Sinorhizobium/Ensifer group</taxon>
        <taxon>Sinorhizobium</taxon>
    </lineage>
</organism>
<reference evidence="2" key="3">
    <citation type="submission" date="2019-06" db="EMBL/GenBank/DDBJ databases">
        <authorList>
            <person name="Le Quere A."/>
            <person name="Colella S."/>
        </authorList>
    </citation>
    <scope>NUCLEOTIDE SEQUENCE</scope>
    <source>
        <strain evidence="2">EmedicaeMD41</strain>
    </source>
</reference>
<name>A0A508X901_9HYPH</name>
<evidence type="ECO:0000313" key="1">
    <source>
        <dbReference type="EMBL" id="PLT96009.1"/>
    </source>
</evidence>
<protein>
    <recommendedName>
        <fullName evidence="4">Glycoside hydrolase family 42 N-terminal domain-containing protein</fullName>
    </recommendedName>
</protein>
<accession>A0A508X901</accession>
<dbReference type="Proteomes" id="UP001190825">
    <property type="component" value="Unassembled WGS sequence"/>
</dbReference>
<dbReference type="AlphaFoldDB" id="A0A508X901"/>
<evidence type="ECO:0000313" key="2">
    <source>
        <dbReference type="EMBL" id="VTZ64373.1"/>
    </source>
</evidence>
<proteinExistence type="predicted"/>
<dbReference type="Gene3D" id="3.20.20.80">
    <property type="entry name" value="Glycosidases"/>
    <property type="match status" value="1"/>
</dbReference>
<gene>
    <name evidence="1" type="ORF">BMJ33_29030</name>
    <name evidence="2" type="ORF">EMEDMD4_580007</name>
</gene>
<dbReference type="Proteomes" id="UP000507954">
    <property type="component" value="Unassembled WGS sequence"/>
</dbReference>
<evidence type="ECO:0000313" key="3">
    <source>
        <dbReference type="Proteomes" id="UP001190825"/>
    </source>
</evidence>
<dbReference type="PROSITE" id="PS51318">
    <property type="entry name" value="TAT"/>
    <property type="match status" value="1"/>
</dbReference>
<evidence type="ECO:0008006" key="4">
    <source>
        <dbReference type="Google" id="ProtNLM"/>
    </source>
</evidence>
<reference evidence="1 3" key="2">
    <citation type="journal article" date="2018" name="FEMS Microbiol. Ecol.">
        <title>Co-invading symbiotic mutualists of Medicago polymorpha retain high ancestral diversity and contain diverse accessory genomes.</title>
        <authorList>
            <person name="Porter S.S."/>
            <person name="Faber-Hammond J.J."/>
            <person name="Friesen M.L."/>
        </authorList>
    </citation>
    <scope>NUCLEOTIDE SEQUENCE [LARGE SCALE GENOMIC DNA]</scope>
    <source>
        <strain evidence="1 3">Str16</strain>
    </source>
</reference>
<dbReference type="InterPro" id="IPR006311">
    <property type="entry name" value="TAT_signal"/>
</dbReference>
<keyword evidence="3" id="KW-1185">Reference proteome</keyword>